<dbReference type="PANTHER" id="PTHR44809:SF1">
    <property type="entry name" value="PROTEIN O-MANNOSYL-TRANSFERASE TMTC1"/>
    <property type="match status" value="1"/>
</dbReference>
<comment type="caution">
    <text evidence="3">The sequence shown here is derived from an EMBL/GenBank/DDBJ whole genome shotgun (WGS) entry which is preliminary data.</text>
</comment>
<accession>A0A538TDD5</accession>
<organism evidence="3 4">
    <name type="scientific">Eiseniibacteriota bacterium</name>
    <dbReference type="NCBI Taxonomy" id="2212470"/>
    <lineage>
        <taxon>Bacteria</taxon>
        <taxon>Candidatus Eiseniibacteriota</taxon>
    </lineage>
</organism>
<dbReference type="PANTHER" id="PTHR44809">
    <property type="match status" value="1"/>
</dbReference>
<evidence type="ECO:0000256" key="1">
    <source>
        <dbReference type="PROSITE-ProRule" id="PRU00339"/>
    </source>
</evidence>
<feature type="chain" id="PRO_5022133902" evidence="2">
    <location>
        <begin position="41"/>
        <end position="237"/>
    </location>
</feature>
<evidence type="ECO:0000256" key="2">
    <source>
        <dbReference type="SAM" id="SignalP"/>
    </source>
</evidence>
<keyword evidence="2" id="KW-0732">Signal</keyword>
<dbReference type="Proteomes" id="UP000316609">
    <property type="component" value="Unassembled WGS sequence"/>
</dbReference>
<name>A0A538TDD5_UNCEI</name>
<gene>
    <name evidence="3" type="ORF">E6K78_12530</name>
</gene>
<dbReference type="SMART" id="SM00028">
    <property type="entry name" value="TPR"/>
    <property type="match status" value="2"/>
</dbReference>
<dbReference type="AlphaFoldDB" id="A0A538TDD5"/>
<sequence length="237" mass="26242">MRIRPRTLSMKTIRRGMRLVAAAAVLAPALLVGCASPSHKATTEPSAVRPSVEQPKIEQAKVVQDPGGFTITQPVSAPGEVRTDYEKAVRMLKEEKYEPGIALLLKVVERAPHMTAAHIDLGIAYARTGDLDHAEASLRKALELNPKHPDALNELGLVQRRKGEFTQARTSYEAALAQFPDFHYAHRNLAILCDLYLGDTACALEHYEAYSRMVPGDAEVVKWIADLRNRKSQQEKP</sequence>
<evidence type="ECO:0000313" key="3">
    <source>
        <dbReference type="EMBL" id="TMQ61652.1"/>
    </source>
</evidence>
<dbReference type="PROSITE" id="PS50005">
    <property type="entry name" value="TPR"/>
    <property type="match status" value="2"/>
</dbReference>
<evidence type="ECO:0000313" key="4">
    <source>
        <dbReference type="Proteomes" id="UP000316609"/>
    </source>
</evidence>
<dbReference type="InterPro" id="IPR019734">
    <property type="entry name" value="TPR_rpt"/>
</dbReference>
<dbReference type="Pfam" id="PF13432">
    <property type="entry name" value="TPR_16"/>
    <property type="match status" value="1"/>
</dbReference>
<dbReference type="PROSITE" id="PS50293">
    <property type="entry name" value="TPR_REGION"/>
    <property type="match status" value="1"/>
</dbReference>
<proteinExistence type="predicted"/>
<dbReference type="PROSITE" id="PS51257">
    <property type="entry name" value="PROKAR_LIPOPROTEIN"/>
    <property type="match status" value="1"/>
</dbReference>
<feature type="repeat" description="TPR" evidence="1">
    <location>
        <begin position="115"/>
        <end position="148"/>
    </location>
</feature>
<feature type="signal peptide" evidence="2">
    <location>
        <begin position="1"/>
        <end position="40"/>
    </location>
</feature>
<dbReference type="Gene3D" id="1.25.40.10">
    <property type="entry name" value="Tetratricopeptide repeat domain"/>
    <property type="match status" value="1"/>
</dbReference>
<dbReference type="InterPro" id="IPR011990">
    <property type="entry name" value="TPR-like_helical_dom_sf"/>
</dbReference>
<keyword evidence="1" id="KW-0802">TPR repeat</keyword>
<reference evidence="3 4" key="1">
    <citation type="journal article" date="2019" name="Nat. Microbiol.">
        <title>Mediterranean grassland soil C-N compound turnover is dependent on rainfall and depth, and is mediated by genomically divergent microorganisms.</title>
        <authorList>
            <person name="Diamond S."/>
            <person name="Andeer P.F."/>
            <person name="Li Z."/>
            <person name="Crits-Christoph A."/>
            <person name="Burstein D."/>
            <person name="Anantharaman K."/>
            <person name="Lane K.R."/>
            <person name="Thomas B.C."/>
            <person name="Pan C."/>
            <person name="Northen T.R."/>
            <person name="Banfield J.F."/>
        </authorList>
    </citation>
    <scope>NUCLEOTIDE SEQUENCE [LARGE SCALE GENOMIC DNA]</scope>
    <source>
        <strain evidence="3">WS_8</strain>
    </source>
</reference>
<dbReference type="InterPro" id="IPR052943">
    <property type="entry name" value="TMTC_O-mannosyl-trnsfr"/>
</dbReference>
<dbReference type="SUPFAM" id="SSF48452">
    <property type="entry name" value="TPR-like"/>
    <property type="match status" value="1"/>
</dbReference>
<feature type="repeat" description="TPR" evidence="1">
    <location>
        <begin position="149"/>
        <end position="182"/>
    </location>
</feature>
<dbReference type="EMBL" id="VBOY01000165">
    <property type="protein sequence ID" value="TMQ61652.1"/>
    <property type="molecule type" value="Genomic_DNA"/>
</dbReference>
<protein>
    <submittedName>
        <fullName evidence="3">Tetratricopeptide repeat protein</fullName>
    </submittedName>
</protein>